<organism evidence="5 6">
    <name type="scientific">Salicibibacter kimchii</name>
    <dbReference type="NCBI Taxonomy" id="2099786"/>
    <lineage>
        <taxon>Bacteria</taxon>
        <taxon>Bacillati</taxon>
        <taxon>Bacillota</taxon>
        <taxon>Bacilli</taxon>
        <taxon>Bacillales</taxon>
        <taxon>Bacillaceae</taxon>
        <taxon>Salicibibacter</taxon>
    </lineage>
</organism>
<dbReference type="Pfam" id="PF00005">
    <property type="entry name" value="ABC_tran"/>
    <property type="match status" value="1"/>
</dbReference>
<evidence type="ECO:0000313" key="6">
    <source>
        <dbReference type="Proteomes" id="UP000252100"/>
    </source>
</evidence>
<dbReference type="InterPro" id="IPR027417">
    <property type="entry name" value="P-loop_NTPase"/>
</dbReference>
<dbReference type="InterPro" id="IPR051782">
    <property type="entry name" value="ABC_Transporter_VariousFunc"/>
</dbReference>
<evidence type="ECO:0000256" key="2">
    <source>
        <dbReference type="ARBA" id="ARBA00022741"/>
    </source>
</evidence>
<dbReference type="PROSITE" id="PS00211">
    <property type="entry name" value="ABC_TRANSPORTER_1"/>
    <property type="match status" value="1"/>
</dbReference>
<gene>
    <name evidence="5" type="ORF">DT065_08695</name>
</gene>
<dbReference type="SMART" id="SM00382">
    <property type="entry name" value="AAA"/>
    <property type="match status" value="1"/>
</dbReference>
<dbReference type="SUPFAM" id="SSF52540">
    <property type="entry name" value="P-loop containing nucleoside triphosphate hydrolases"/>
    <property type="match status" value="1"/>
</dbReference>
<dbReference type="OrthoDB" id="2960217at2"/>
<dbReference type="InterPro" id="IPR003593">
    <property type="entry name" value="AAA+_ATPase"/>
</dbReference>
<dbReference type="KEGG" id="rue:DT065_08695"/>
<proteinExistence type="predicted"/>
<evidence type="ECO:0000313" key="5">
    <source>
        <dbReference type="EMBL" id="AXF56094.1"/>
    </source>
</evidence>
<name>A0A345BYR3_9BACI</name>
<keyword evidence="3 5" id="KW-0067">ATP-binding</keyword>
<keyword evidence="6" id="KW-1185">Reference proteome</keyword>
<dbReference type="RefSeq" id="WP_114372572.1">
    <property type="nucleotide sequence ID" value="NZ_CP031092.1"/>
</dbReference>
<dbReference type="AlphaFoldDB" id="A0A345BYR3"/>
<dbReference type="Proteomes" id="UP000252100">
    <property type="component" value="Chromosome"/>
</dbReference>
<dbReference type="InterPro" id="IPR017871">
    <property type="entry name" value="ABC_transporter-like_CS"/>
</dbReference>
<dbReference type="PANTHER" id="PTHR42939:SF3">
    <property type="entry name" value="ABC TRANSPORTER ATP-BINDING COMPONENT"/>
    <property type="match status" value="1"/>
</dbReference>
<dbReference type="PANTHER" id="PTHR42939">
    <property type="entry name" value="ABC TRANSPORTER ATP-BINDING PROTEIN ALBC-RELATED"/>
    <property type="match status" value="1"/>
</dbReference>
<keyword evidence="1" id="KW-0813">Transport</keyword>
<dbReference type="InterPro" id="IPR003439">
    <property type="entry name" value="ABC_transporter-like_ATP-bd"/>
</dbReference>
<dbReference type="PROSITE" id="PS50893">
    <property type="entry name" value="ABC_TRANSPORTER_2"/>
    <property type="match status" value="1"/>
</dbReference>
<dbReference type="CDD" id="cd03230">
    <property type="entry name" value="ABC_DR_subfamily_A"/>
    <property type="match status" value="1"/>
</dbReference>
<dbReference type="GO" id="GO:0005524">
    <property type="term" value="F:ATP binding"/>
    <property type="evidence" value="ECO:0007669"/>
    <property type="project" value="UniProtKB-KW"/>
</dbReference>
<sequence>MHTLTCQNIVRKMGDDFTLGPINLEIPAGTITAVIGNNGAGKTTLFEALSGDYPGEGETNIFGHNIHDVEAKAAFSYVPQRFPEVLSFRLQQLRNLHAAHDDSWEDKRFQNFVQEFKLPLRKKISKLSVGMQRKAVIALQLSRDTSLLLLDEPFAGLDMEGQTQLEKILIRKMDDDPDGSIVFATHIADEVQRLADYIVIMKDGKTREPMEKDILAQRFKRIWLAKPVTGVEEVPGIREVSVEGATPQILTSDAEATEKWLAERDVQILKRERLSLHESLPLMLRDRETNEV</sequence>
<dbReference type="Gene3D" id="3.40.50.300">
    <property type="entry name" value="P-loop containing nucleotide triphosphate hydrolases"/>
    <property type="match status" value="1"/>
</dbReference>
<evidence type="ECO:0000259" key="4">
    <source>
        <dbReference type="PROSITE" id="PS50893"/>
    </source>
</evidence>
<protein>
    <submittedName>
        <fullName evidence="5">ABC transporter ATP-binding protein</fullName>
    </submittedName>
</protein>
<feature type="domain" description="ABC transporter" evidence="4">
    <location>
        <begin position="4"/>
        <end position="228"/>
    </location>
</feature>
<keyword evidence="2" id="KW-0547">Nucleotide-binding</keyword>
<dbReference type="GO" id="GO:0016887">
    <property type="term" value="F:ATP hydrolysis activity"/>
    <property type="evidence" value="ECO:0007669"/>
    <property type="project" value="InterPro"/>
</dbReference>
<evidence type="ECO:0000256" key="3">
    <source>
        <dbReference type="ARBA" id="ARBA00022840"/>
    </source>
</evidence>
<evidence type="ECO:0000256" key="1">
    <source>
        <dbReference type="ARBA" id="ARBA00022448"/>
    </source>
</evidence>
<accession>A0A345BYR3</accession>
<dbReference type="EMBL" id="CP031092">
    <property type="protein sequence ID" value="AXF56094.1"/>
    <property type="molecule type" value="Genomic_DNA"/>
</dbReference>
<reference evidence="5 6" key="1">
    <citation type="journal article" date="2018" name="J. Microbiol.">
        <title>Salicibibacter kimchii gen. nov., sp. nov., a moderately halophilic and alkalitolerant bacterium in the family Bacillaceae, isolated from kimchi.</title>
        <authorList>
            <person name="Jang J.Y."/>
            <person name="Oh Y.J."/>
            <person name="Lim S.K."/>
            <person name="Park H.K."/>
            <person name="Lee C."/>
            <person name="Kim J.Y."/>
            <person name="Lee M.A."/>
            <person name="Choi H.J."/>
        </authorList>
    </citation>
    <scope>NUCLEOTIDE SEQUENCE [LARGE SCALE GENOMIC DNA]</scope>
    <source>
        <strain evidence="5 6">NKC1-1</strain>
    </source>
</reference>